<protein>
    <submittedName>
        <fullName evidence="1">Zinc-binding alcohol dehydrogenase family protein</fullName>
    </submittedName>
</protein>
<dbReference type="SUPFAM" id="SSF50129">
    <property type="entry name" value="GroES-like"/>
    <property type="match status" value="1"/>
</dbReference>
<dbReference type="InterPro" id="IPR011032">
    <property type="entry name" value="GroES-like_sf"/>
</dbReference>
<reference evidence="1 2" key="1">
    <citation type="submission" date="2023-01" db="EMBL/GenBank/DDBJ databases">
        <title>Draft genome sequence of Nocardiopsis sp. RSe5-2 isolated from halophytes.</title>
        <authorList>
            <person name="Duangmal K."/>
            <person name="Chantavorakit T."/>
        </authorList>
    </citation>
    <scope>NUCLEOTIDE SEQUENCE [LARGE SCALE GENOMIC DNA]</scope>
    <source>
        <strain evidence="1 2">RSe5-2</strain>
    </source>
</reference>
<sequence>MSTVHAAVVEAFGEPPRYTTVPAPVADEGREIVDVLAVGIHPATRGFASGKHYTNTTRPPIIAGIDAVVRRRDGRLAMVMAPATGTLAERIAVDPATLIPVPDDADPAVVAATMNPAMSSWTALHARVGFRPGQSLLVIGATGNAGSMAVRIGKAVGAARVVAAGRNRDRLEQLLTEGADDIVAITPDEEETAAAFAAAAADVDTVLDYVWGPGTERAMEAISRARTDHVRVLDWVQVGGMGGLEITLGGHLFRQNALRISGSGFGSVDLERADLAGLAALIAKGEVAVSPRVVPLSDVTSAWAHEDARGERTVIVP</sequence>
<organism evidence="1 2">
    <name type="scientific">Nocardiopsis endophytica</name>
    <dbReference type="NCBI Taxonomy" id="3018445"/>
    <lineage>
        <taxon>Bacteria</taxon>
        <taxon>Bacillati</taxon>
        <taxon>Actinomycetota</taxon>
        <taxon>Actinomycetes</taxon>
        <taxon>Streptosporangiales</taxon>
        <taxon>Nocardiopsidaceae</taxon>
        <taxon>Nocardiopsis</taxon>
    </lineage>
</organism>
<evidence type="ECO:0000313" key="1">
    <source>
        <dbReference type="EMBL" id="MDA2809423.1"/>
    </source>
</evidence>
<comment type="caution">
    <text evidence="1">The sequence shown here is derived from an EMBL/GenBank/DDBJ whole genome shotgun (WGS) entry which is preliminary data.</text>
</comment>
<dbReference type="Gene3D" id="3.90.180.10">
    <property type="entry name" value="Medium-chain alcohol dehydrogenases, catalytic domain"/>
    <property type="match status" value="2"/>
</dbReference>
<keyword evidence="2" id="KW-1185">Reference proteome</keyword>
<dbReference type="EMBL" id="JAQFWQ010000004">
    <property type="protein sequence ID" value="MDA2809423.1"/>
    <property type="molecule type" value="Genomic_DNA"/>
</dbReference>
<dbReference type="InterPro" id="IPR036291">
    <property type="entry name" value="NAD(P)-bd_dom_sf"/>
</dbReference>
<accession>A0ABT4TXL2</accession>
<dbReference type="PANTHER" id="PTHR43677:SF11">
    <property type="entry name" value="ZINC-CONTAINING ALCOHOL DEHYDROGENASE"/>
    <property type="match status" value="1"/>
</dbReference>
<evidence type="ECO:0000313" key="2">
    <source>
        <dbReference type="Proteomes" id="UP001527866"/>
    </source>
</evidence>
<name>A0ABT4TXL2_9ACTN</name>
<dbReference type="SUPFAM" id="SSF51735">
    <property type="entry name" value="NAD(P)-binding Rossmann-fold domains"/>
    <property type="match status" value="1"/>
</dbReference>
<dbReference type="Gene3D" id="3.40.50.720">
    <property type="entry name" value="NAD(P)-binding Rossmann-like Domain"/>
    <property type="match status" value="1"/>
</dbReference>
<dbReference type="RefSeq" id="WP_270683333.1">
    <property type="nucleotide sequence ID" value="NZ_JAQFWQ010000004.1"/>
</dbReference>
<dbReference type="InterPro" id="IPR051397">
    <property type="entry name" value="Zn-ADH-like_protein"/>
</dbReference>
<gene>
    <name evidence="1" type="ORF">O4J56_02125</name>
</gene>
<dbReference type="PANTHER" id="PTHR43677">
    <property type="entry name" value="SHORT-CHAIN DEHYDROGENASE/REDUCTASE"/>
    <property type="match status" value="1"/>
</dbReference>
<dbReference type="Proteomes" id="UP001527866">
    <property type="component" value="Unassembled WGS sequence"/>
</dbReference>
<proteinExistence type="predicted"/>